<dbReference type="EMBL" id="LN734014">
    <property type="protein sequence ID" value="CEP19214.1"/>
    <property type="molecule type" value="Genomic_DNA"/>
</dbReference>
<feature type="region of interest" description="Disordered" evidence="1">
    <location>
        <begin position="1"/>
        <end position="32"/>
    </location>
</feature>
<evidence type="ECO:0000313" key="2">
    <source>
        <dbReference type="EMBL" id="CEP19214.1"/>
    </source>
</evidence>
<feature type="compositionally biased region" description="Low complexity" evidence="1">
    <location>
        <begin position="17"/>
        <end position="31"/>
    </location>
</feature>
<sequence length="183" mass="20561">MNVESRLPAVYPTFHNTQQHRQQQQQPQPTQKEIDIDNSIYQLLSIYLDGNANGILLPPSTQDSKTMMMKQSSYTRIIKKLPTKGQNWLGETKEPVISARTELERNTINNSYTIKVEPGTRITKKSRSKSVSFNETVTVINQDKSVSCSNLMQPSASSSKHDVNEGNSGDEDLFVDAVENSID</sequence>
<dbReference type="AlphaFoldDB" id="A0A0B7NVZ1"/>
<feature type="compositionally biased region" description="Polar residues" evidence="1">
    <location>
        <begin position="148"/>
        <end position="158"/>
    </location>
</feature>
<dbReference type="Proteomes" id="UP000054107">
    <property type="component" value="Unassembled WGS sequence"/>
</dbReference>
<proteinExistence type="predicted"/>
<dbReference type="OrthoDB" id="2267458at2759"/>
<accession>A0A0B7NVZ1</accession>
<feature type="region of interest" description="Disordered" evidence="1">
    <location>
        <begin position="148"/>
        <end position="183"/>
    </location>
</feature>
<evidence type="ECO:0000313" key="3">
    <source>
        <dbReference type="Proteomes" id="UP000054107"/>
    </source>
</evidence>
<name>A0A0B7NVZ1_9FUNG</name>
<keyword evidence="3" id="KW-1185">Reference proteome</keyword>
<gene>
    <name evidence="2" type="primary">PARPA_13526.1 scaffold 46870</name>
</gene>
<protein>
    <submittedName>
        <fullName evidence="2">Uncharacterized protein</fullName>
    </submittedName>
</protein>
<organism evidence="2 3">
    <name type="scientific">Parasitella parasitica</name>
    <dbReference type="NCBI Taxonomy" id="35722"/>
    <lineage>
        <taxon>Eukaryota</taxon>
        <taxon>Fungi</taxon>
        <taxon>Fungi incertae sedis</taxon>
        <taxon>Mucoromycota</taxon>
        <taxon>Mucoromycotina</taxon>
        <taxon>Mucoromycetes</taxon>
        <taxon>Mucorales</taxon>
        <taxon>Mucorineae</taxon>
        <taxon>Mucoraceae</taxon>
        <taxon>Parasitella</taxon>
    </lineage>
</organism>
<evidence type="ECO:0000256" key="1">
    <source>
        <dbReference type="SAM" id="MobiDB-lite"/>
    </source>
</evidence>
<reference evidence="2 3" key="1">
    <citation type="submission" date="2014-09" db="EMBL/GenBank/DDBJ databases">
        <authorList>
            <person name="Ellenberger Sabrina"/>
        </authorList>
    </citation>
    <scope>NUCLEOTIDE SEQUENCE [LARGE SCALE GENOMIC DNA]</scope>
    <source>
        <strain evidence="2 3">CBS 412.66</strain>
    </source>
</reference>